<organism evidence="1 2">
    <name type="scientific">Enhydrobacter aerosaccus</name>
    <dbReference type="NCBI Taxonomy" id="225324"/>
    <lineage>
        <taxon>Bacteria</taxon>
        <taxon>Pseudomonadati</taxon>
        <taxon>Pseudomonadota</taxon>
        <taxon>Alphaproteobacteria</taxon>
        <taxon>Hyphomicrobiales</taxon>
        <taxon>Enhydrobacter</taxon>
    </lineage>
</organism>
<dbReference type="AlphaFoldDB" id="A0A1T4LNM8"/>
<dbReference type="OrthoDB" id="7376545at2"/>
<evidence type="ECO:0000313" key="1">
    <source>
        <dbReference type="EMBL" id="SJZ56305.1"/>
    </source>
</evidence>
<accession>A0A1T4LNM8</accession>
<keyword evidence="2" id="KW-1185">Reference proteome</keyword>
<proteinExistence type="predicted"/>
<dbReference type="Proteomes" id="UP000190092">
    <property type="component" value="Unassembled WGS sequence"/>
</dbReference>
<dbReference type="EMBL" id="FUWJ01000001">
    <property type="protein sequence ID" value="SJZ56305.1"/>
    <property type="molecule type" value="Genomic_DNA"/>
</dbReference>
<sequence length="82" mass="8732">MTLPALIEHALKARYQDDTLKLVYPTGNWSLQQAMGSDQTILTLATPDGFAVAFALSPKDVDGLASSLGEADRMPADPVTVN</sequence>
<dbReference type="RefSeq" id="WP_085933248.1">
    <property type="nucleotide sequence ID" value="NZ_FUWJ01000001.1"/>
</dbReference>
<protein>
    <submittedName>
        <fullName evidence="1">Uncharacterized protein</fullName>
    </submittedName>
</protein>
<evidence type="ECO:0000313" key="2">
    <source>
        <dbReference type="Proteomes" id="UP000190092"/>
    </source>
</evidence>
<name>A0A1T4LNM8_9HYPH</name>
<reference evidence="2" key="1">
    <citation type="submission" date="2017-02" db="EMBL/GenBank/DDBJ databases">
        <authorList>
            <person name="Varghese N."/>
            <person name="Submissions S."/>
        </authorList>
    </citation>
    <scope>NUCLEOTIDE SEQUENCE [LARGE SCALE GENOMIC DNA]</scope>
    <source>
        <strain evidence="2">ATCC 27094</strain>
    </source>
</reference>
<gene>
    <name evidence="1" type="ORF">SAMN02745126_01638</name>
</gene>